<dbReference type="InterPro" id="IPR036641">
    <property type="entry name" value="HPT_dom_sf"/>
</dbReference>
<dbReference type="EMBL" id="JADBEO010000009">
    <property type="protein sequence ID" value="MDR4306143.1"/>
    <property type="molecule type" value="Genomic_DNA"/>
</dbReference>
<keyword evidence="1" id="KW-0902">Two-component regulatory system</keyword>
<keyword evidence="4" id="KW-1185">Reference proteome</keyword>
<name>A0ABU1DDF1_9HYPH</name>
<protein>
    <submittedName>
        <fullName evidence="3">Hpt domain-containing protein</fullName>
    </submittedName>
</protein>
<dbReference type="Gene3D" id="1.20.120.160">
    <property type="entry name" value="HPT domain"/>
    <property type="match status" value="1"/>
</dbReference>
<gene>
    <name evidence="3" type="ORF">IHQ68_05870</name>
</gene>
<comment type="caution">
    <text evidence="3">The sequence shown here is derived from an EMBL/GenBank/DDBJ whole genome shotgun (WGS) entry which is preliminary data.</text>
</comment>
<evidence type="ECO:0000313" key="4">
    <source>
        <dbReference type="Proteomes" id="UP001181622"/>
    </source>
</evidence>
<accession>A0ABU1DDF1</accession>
<reference evidence="3" key="1">
    <citation type="submission" date="2020-10" db="EMBL/GenBank/DDBJ databases">
        <authorList>
            <person name="Abbas A."/>
            <person name="Razzaq R."/>
            <person name="Waqas M."/>
            <person name="Abbas N."/>
            <person name="Nielsen T.K."/>
            <person name="Hansen L.H."/>
            <person name="Hussain S."/>
            <person name="Shahid M."/>
        </authorList>
    </citation>
    <scope>NUCLEOTIDE SEQUENCE</scope>
    <source>
        <strain evidence="3">S14</strain>
    </source>
</reference>
<proteinExistence type="predicted"/>
<organism evidence="3 4">
    <name type="scientific">Chelatococcus sambhunathii</name>
    <dbReference type="NCBI Taxonomy" id="363953"/>
    <lineage>
        <taxon>Bacteria</taxon>
        <taxon>Pseudomonadati</taxon>
        <taxon>Pseudomonadota</taxon>
        <taxon>Alphaproteobacteria</taxon>
        <taxon>Hyphomicrobiales</taxon>
        <taxon>Chelatococcaceae</taxon>
        <taxon>Chelatococcus</taxon>
    </lineage>
</organism>
<evidence type="ECO:0000256" key="1">
    <source>
        <dbReference type="ARBA" id="ARBA00023012"/>
    </source>
</evidence>
<feature type="domain" description="HPt" evidence="2">
    <location>
        <begin position="19"/>
        <end position="110"/>
    </location>
</feature>
<evidence type="ECO:0000313" key="3">
    <source>
        <dbReference type="EMBL" id="MDR4306143.1"/>
    </source>
</evidence>
<dbReference type="SUPFAM" id="SSF47226">
    <property type="entry name" value="Histidine-containing phosphotransfer domain, HPT domain"/>
    <property type="match status" value="1"/>
</dbReference>
<dbReference type="Proteomes" id="UP001181622">
    <property type="component" value="Unassembled WGS sequence"/>
</dbReference>
<dbReference type="RefSeq" id="WP_309389775.1">
    <property type="nucleotide sequence ID" value="NZ_JADBEO010000009.1"/>
</dbReference>
<sequence>MNGALDPVRLAATERIAQVRARFLANLPARLEGLAALALKAGADAPEAEEAREALRIGLHNLSGSAPTLGLVEIGRLAGEIERRVISKQLPNGGLTPPVASEVAHDVSALGDVAPEAPGR</sequence>
<dbReference type="InterPro" id="IPR008207">
    <property type="entry name" value="Sig_transdc_His_kin_Hpt_dom"/>
</dbReference>
<evidence type="ECO:0000259" key="2">
    <source>
        <dbReference type="Pfam" id="PF01627"/>
    </source>
</evidence>
<dbReference type="Pfam" id="PF01627">
    <property type="entry name" value="Hpt"/>
    <property type="match status" value="1"/>
</dbReference>